<protein>
    <submittedName>
        <fullName evidence="9">Integral membrane protein</fullName>
    </submittedName>
</protein>
<organism evidence="9 11">
    <name type="scientific">Lactobacillus gigeriorum DSM 23908 = CRBIP 24.85</name>
    <dbReference type="NCBI Taxonomy" id="1423751"/>
    <lineage>
        <taxon>Bacteria</taxon>
        <taxon>Bacillati</taxon>
        <taxon>Bacillota</taxon>
        <taxon>Bacilli</taxon>
        <taxon>Lactobacillales</taxon>
        <taxon>Lactobacillaceae</taxon>
        <taxon>Lactobacillus</taxon>
    </lineage>
</organism>
<feature type="domain" description="Threonine/serine exporter-like N-terminal" evidence="8">
    <location>
        <begin position="15"/>
        <end position="254"/>
    </location>
</feature>
<feature type="transmembrane region" description="Helical" evidence="7">
    <location>
        <begin position="176"/>
        <end position="195"/>
    </location>
</feature>
<evidence type="ECO:0000256" key="1">
    <source>
        <dbReference type="ARBA" id="ARBA00004651"/>
    </source>
</evidence>
<reference evidence="10 12" key="2">
    <citation type="journal article" date="2015" name="Genome Announc.">
        <title>Expanding the biotechnology potential of lactobacilli through comparative genomics of 213 strains and associated genera.</title>
        <authorList>
            <person name="Sun Z."/>
            <person name="Harris H.M."/>
            <person name="McCann A."/>
            <person name="Guo C."/>
            <person name="Argimon S."/>
            <person name="Zhang W."/>
            <person name="Yang X."/>
            <person name="Jeffery I.B."/>
            <person name="Cooney J.C."/>
            <person name="Kagawa T.F."/>
            <person name="Liu W."/>
            <person name="Song Y."/>
            <person name="Salvetti E."/>
            <person name="Wrobel A."/>
            <person name="Rasinkangas P."/>
            <person name="Parkhill J."/>
            <person name="Rea M.C."/>
            <person name="O'Sullivan O."/>
            <person name="Ritari J."/>
            <person name="Douillard F.P."/>
            <person name="Paul Ross R."/>
            <person name="Yang R."/>
            <person name="Briner A.E."/>
            <person name="Felis G.E."/>
            <person name="de Vos W.M."/>
            <person name="Barrangou R."/>
            <person name="Klaenhammer T.R."/>
            <person name="Caufield P.W."/>
            <person name="Cui Y."/>
            <person name="Zhang H."/>
            <person name="O'Toole P.W."/>
        </authorList>
    </citation>
    <scope>NUCLEOTIDE SEQUENCE [LARGE SCALE GENOMIC DNA]</scope>
    <source>
        <strain evidence="10 12">DSM 23908</strain>
    </source>
</reference>
<evidence type="ECO:0000313" key="9">
    <source>
        <dbReference type="EMBL" id="CCI87628.1"/>
    </source>
</evidence>
<dbReference type="GO" id="GO:0022857">
    <property type="term" value="F:transmembrane transporter activity"/>
    <property type="evidence" value="ECO:0007669"/>
    <property type="project" value="InterPro"/>
</dbReference>
<evidence type="ECO:0000256" key="7">
    <source>
        <dbReference type="SAM" id="Phobius"/>
    </source>
</evidence>
<evidence type="ECO:0000259" key="8">
    <source>
        <dbReference type="Pfam" id="PF06738"/>
    </source>
</evidence>
<name>I7LGH5_9LACO</name>
<evidence type="ECO:0000256" key="6">
    <source>
        <dbReference type="ARBA" id="ARBA00034125"/>
    </source>
</evidence>
<feature type="transmembrane region" description="Helical" evidence="7">
    <location>
        <begin position="201"/>
        <end position="219"/>
    </location>
</feature>
<dbReference type="InterPro" id="IPR050539">
    <property type="entry name" value="ThrE_Dicarb/AminoAcid_Exp"/>
</dbReference>
<sequence length="257" mass="28572">MTTQENEKFYQEVLDICLTAGRLMIEGGSEMYRVEDTMMRIAHNAGVEDPRVFATPTGIFMSLDGGDLMQMKQVRDRNINLELVDRVNELSRQFANRKINLTQLREKIIEVASDTPTYPLWLQILGAATFSATLMVLFMDDYDWVDFPAAAVVGTIGYVFYVYFKRYTNIRFLSELMAAMVMGLVTIGIHALFKQTVVDNILIGALMTLVPGLAITNALRDLFMGDLLSGVVRMFEAALTALALGGGVAIVIKFLGA</sequence>
<dbReference type="OrthoDB" id="9813917at2"/>
<keyword evidence="4 7" id="KW-1133">Transmembrane helix</keyword>
<feature type="transmembrane region" description="Helical" evidence="7">
    <location>
        <begin position="231"/>
        <end position="255"/>
    </location>
</feature>
<feature type="transmembrane region" description="Helical" evidence="7">
    <location>
        <begin position="120"/>
        <end position="139"/>
    </location>
</feature>
<dbReference type="InterPro" id="IPR010619">
    <property type="entry name" value="ThrE-like_N"/>
</dbReference>
<dbReference type="Proteomes" id="UP000009326">
    <property type="component" value="Unassembled WGS sequence"/>
</dbReference>
<evidence type="ECO:0000256" key="4">
    <source>
        <dbReference type="ARBA" id="ARBA00022989"/>
    </source>
</evidence>
<dbReference type="EMBL" id="AYZO01000004">
    <property type="protein sequence ID" value="KRN14261.1"/>
    <property type="molecule type" value="Genomic_DNA"/>
</dbReference>
<feature type="transmembrane region" description="Helical" evidence="7">
    <location>
        <begin position="145"/>
        <end position="164"/>
    </location>
</feature>
<dbReference type="PANTHER" id="PTHR34390">
    <property type="entry name" value="UPF0442 PROTEIN YJJB-RELATED"/>
    <property type="match status" value="1"/>
</dbReference>
<dbReference type="AlphaFoldDB" id="I7LGH5"/>
<gene>
    <name evidence="9" type="ORF">BN52_09500</name>
    <name evidence="10" type="ORF">FC38_GL001340</name>
</gene>
<dbReference type="RefSeq" id="WP_008473912.1">
    <property type="nucleotide sequence ID" value="NZ_AYZO01000004.1"/>
</dbReference>
<keyword evidence="2" id="KW-1003">Cell membrane</keyword>
<evidence type="ECO:0000256" key="3">
    <source>
        <dbReference type="ARBA" id="ARBA00022692"/>
    </source>
</evidence>
<evidence type="ECO:0000256" key="5">
    <source>
        <dbReference type="ARBA" id="ARBA00023136"/>
    </source>
</evidence>
<dbReference type="PATRIC" id="fig|1423751.3.peg.1383"/>
<accession>I7LGH5</accession>
<reference evidence="9 11" key="1">
    <citation type="submission" date="2012-06" db="EMBL/GenBank/DDBJ databases">
        <title>Draft genome sequence of Lactobacillus gigeriorum CRBIP 24.85T, isolated from chicken crop.</title>
        <authorList>
            <person name="Cousin S."/>
            <person name="Ma L."/>
            <person name="Creno S."/>
            <person name="Clermont D."/>
            <person name="Loux V."/>
            <person name="Bizet C."/>
            <person name="Bouchier C."/>
        </authorList>
    </citation>
    <scope>NUCLEOTIDE SEQUENCE [LARGE SCALE GENOMIC DNA]</scope>
    <source>
        <strain evidence="11">CRBIP 24.85T</strain>
        <strain evidence="9">Type strain: CRBIP 24.85</strain>
    </source>
</reference>
<dbReference type="GO" id="GO:0005886">
    <property type="term" value="C:plasma membrane"/>
    <property type="evidence" value="ECO:0007669"/>
    <property type="project" value="UniProtKB-SubCell"/>
</dbReference>
<evidence type="ECO:0000313" key="10">
    <source>
        <dbReference type="EMBL" id="KRN14261.1"/>
    </source>
</evidence>
<comment type="subcellular location">
    <subcellularLocation>
        <location evidence="1">Cell membrane</location>
        <topology evidence="1">Multi-pass membrane protein</topology>
    </subcellularLocation>
</comment>
<dbReference type="Pfam" id="PF06738">
    <property type="entry name" value="ThrE"/>
    <property type="match status" value="1"/>
</dbReference>
<keyword evidence="3 7" id="KW-0812">Transmembrane</keyword>
<dbReference type="STRING" id="1423751.FC38_GL001340"/>
<dbReference type="Proteomes" id="UP000051521">
    <property type="component" value="Unassembled WGS sequence"/>
</dbReference>
<dbReference type="GO" id="GO:0015744">
    <property type="term" value="P:succinate transport"/>
    <property type="evidence" value="ECO:0007669"/>
    <property type="project" value="TreeGrafter"/>
</dbReference>
<keyword evidence="12" id="KW-1185">Reference proteome</keyword>
<dbReference type="PANTHER" id="PTHR34390:SF2">
    <property type="entry name" value="SUCCINATE TRANSPORTER SUBUNIT YJJP-RELATED"/>
    <property type="match status" value="1"/>
</dbReference>
<proteinExistence type="inferred from homology"/>
<evidence type="ECO:0000313" key="12">
    <source>
        <dbReference type="Proteomes" id="UP000051521"/>
    </source>
</evidence>
<comment type="caution">
    <text evidence="9">The sequence shown here is derived from an EMBL/GenBank/DDBJ whole genome shotgun (WGS) entry which is preliminary data.</text>
</comment>
<dbReference type="EMBL" id="CAKC01000086">
    <property type="protein sequence ID" value="CCI87628.1"/>
    <property type="molecule type" value="Genomic_DNA"/>
</dbReference>
<evidence type="ECO:0000256" key="2">
    <source>
        <dbReference type="ARBA" id="ARBA00022475"/>
    </source>
</evidence>
<keyword evidence="5 7" id="KW-0472">Membrane</keyword>
<evidence type="ECO:0000313" key="11">
    <source>
        <dbReference type="Proteomes" id="UP000009326"/>
    </source>
</evidence>
<comment type="similarity">
    <text evidence="6">Belongs to the ThrE exporter (TC 2.A.79) family.</text>
</comment>